<protein>
    <recommendedName>
        <fullName evidence="2">YhfM-like domain-containing protein</fullName>
    </recommendedName>
</protein>
<feature type="chain" id="PRO_5046594518" description="YhfM-like domain-containing protein" evidence="1">
    <location>
        <begin position="20"/>
        <end position="178"/>
    </location>
</feature>
<proteinExistence type="predicted"/>
<dbReference type="Proteomes" id="UP001589818">
    <property type="component" value="Unassembled WGS sequence"/>
</dbReference>
<feature type="signal peptide" evidence="1">
    <location>
        <begin position="1"/>
        <end position="19"/>
    </location>
</feature>
<evidence type="ECO:0000313" key="4">
    <source>
        <dbReference type="Proteomes" id="UP001589818"/>
    </source>
</evidence>
<organism evidence="3 4">
    <name type="scientific">Paenibacillus mendelii</name>
    <dbReference type="NCBI Taxonomy" id="206163"/>
    <lineage>
        <taxon>Bacteria</taxon>
        <taxon>Bacillati</taxon>
        <taxon>Bacillota</taxon>
        <taxon>Bacilli</taxon>
        <taxon>Bacillales</taxon>
        <taxon>Paenibacillaceae</taxon>
        <taxon>Paenibacillus</taxon>
    </lineage>
</organism>
<keyword evidence="1" id="KW-0732">Signal</keyword>
<dbReference type="PROSITE" id="PS51257">
    <property type="entry name" value="PROKAR_LIPOPROTEIN"/>
    <property type="match status" value="1"/>
</dbReference>
<dbReference type="RefSeq" id="WP_204819717.1">
    <property type="nucleotide sequence ID" value="NZ_JANHOF010000006.1"/>
</dbReference>
<dbReference type="Pfam" id="PF26353">
    <property type="entry name" value="YhfM"/>
    <property type="match status" value="1"/>
</dbReference>
<reference evidence="3 4" key="1">
    <citation type="submission" date="2024-09" db="EMBL/GenBank/DDBJ databases">
        <authorList>
            <person name="Sun Q."/>
            <person name="Mori K."/>
        </authorList>
    </citation>
    <scope>NUCLEOTIDE SEQUENCE [LARGE SCALE GENOMIC DNA]</scope>
    <source>
        <strain evidence="3 4">CCM 4839</strain>
    </source>
</reference>
<dbReference type="EMBL" id="JBHLVF010000011">
    <property type="protein sequence ID" value="MFC0391640.1"/>
    <property type="molecule type" value="Genomic_DNA"/>
</dbReference>
<evidence type="ECO:0000256" key="1">
    <source>
        <dbReference type="SAM" id="SignalP"/>
    </source>
</evidence>
<evidence type="ECO:0000313" key="3">
    <source>
        <dbReference type="EMBL" id="MFC0391640.1"/>
    </source>
</evidence>
<name>A0ABV6J6X9_9BACL</name>
<dbReference type="InterPro" id="IPR058780">
    <property type="entry name" value="YhfM-like_dom"/>
</dbReference>
<feature type="domain" description="YhfM-like" evidence="2">
    <location>
        <begin position="51"/>
        <end position="143"/>
    </location>
</feature>
<comment type="caution">
    <text evidence="3">The sequence shown here is derived from an EMBL/GenBank/DDBJ whole genome shotgun (WGS) entry which is preliminary data.</text>
</comment>
<sequence length="178" mass="19267">MRGLLVVMTILTLSLLGLAGCGNAGAKTPPGLNQIDADQIDLLTLHQGMNQDHNQSYAITDKKMFSRFVQAIAAAEHDMAKLDIAAPDYGATVEMKDGTSYSFSFWVTGGNTGLMIISGQNGHYRLPEASKQDLLDLFQSVTKELQAEKKVNFQVDDVQEITLAETMVQAALASEESV</sequence>
<accession>A0ABV6J6X9</accession>
<keyword evidence="4" id="KW-1185">Reference proteome</keyword>
<gene>
    <name evidence="3" type="ORF">ACFFJ8_09650</name>
</gene>
<evidence type="ECO:0000259" key="2">
    <source>
        <dbReference type="Pfam" id="PF26353"/>
    </source>
</evidence>